<feature type="non-terminal residue" evidence="6">
    <location>
        <position position="162"/>
    </location>
</feature>
<dbReference type="OrthoDB" id="5317514at2759"/>
<keyword evidence="3" id="KW-0472">Membrane</keyword>
<evidence type="ECO:0000256" key="1">
    <source>
        <dbReference type="ARBA" id="ARBA00004479"/>
    </source>
</evidence>
<proteinExistence type="predicted"/>
<evidence type="ECO:0000256" key="4">
    <source>
        <dbReference type="ARBA" id="ARBA00023180"/>
    </source>
</evidence>
<dbReference type="Gene3D" id="2.60.40.1510">
    <property type="entry name" value="ntegrin, alpha v. Chain A, domain 3"/>
    <property type="match status" value="1"/>
</dbReference>
<keyword evidence="4" id="KW-0325">Glycoprotein</keyword>
<evidence type="ECO:0000256" key="5">
    <source>
        <dbReference type="SAM" id="MobiDB-lite"/>
    </source>
</evidence>
<reference evidence="6 7" key="1">
    <citation type="submission" date="2019-09" db="EMBL/GenBank/DDBJ databases">
        <title>Bird 10,000 Genomes (B10K) Project - Family phase.</title>
        <authorList>
            <person name="Zhang G."/>
        </authorList>
    </citation>
    <scope>NUCLEOTIDE SEQUENCE [LARGE SCALE GENOMIC DNA]</scope>
    <source>
        <strain evidence="6">B10K-DU-001-03</strain>
        <tissue evidence="6">Muscle</tissue>
    </source>
</reference>
<name>A0A7K8W6E8_9FURN</name>
<dbReference type="AlphaFoldDB" id="A0A7K8W6E8"/>
<keyword evidence="7" id="KW-1185">Reference proteome</keyword>
<evidence type="ECO:0000313" key="7">
    <source>
        <dbReference type="Proteomes" id="UP000588334"/>
    </source>
</evidence>
<evidence type="ECO:0000256" key="2">
    <source>
        <dbReference type="ARBA" id="ARBA00023037"/>
    </source>
</evidence>
<gene>
    <name evidence="6" type="primary">Itga10</name>
    <name evidence="6" type="ORF">SCLMEX_R15817</name>
</gene>
<dbReference type="GO" id="GO:0016020">
    <property type="term" value="C:membrane"/>
    <property type="evidence" value="ECO:0007669"/>
    <property type="project" value="UniProtKB-SubCell"/>
</dbReference>
<organism evidence="6 7">
    <name type="scientific">Sclerurus mexicanus</name>
    <name type="common">tawny-throated leaftosser</name>
    <dbReference type="NCBI Taxonomy" id="265632"/>
    <lineage>
        <taxon>Eukaryota</taxon>
        <taxon>Metazoa</taxon>
        <taxon>Chordata</taxon>
        <taxon>Craniata</taxon>
        <taxon>Vertebrata</taxon>
        <taxon>Euteleostomi</taxon>
        <taxon>Archelosauria</taxon>
        <taxon>Archosauria</taxon>
        <taxon>Dinosauria</taxon>
        <taxon>Saurischia</taxon>
        <taxon>Theropoda</taxon>
        <taxon>Coelurosauria</taxon>
        <taxon>Aves</taxon>
        <taxon>Neognathae</taxon>
        <taxon>Neoaves</taxon>
        <taxon>Telluraves</taxon>
        <taxon>Australaves</taxon>
        <taxon>Passeriformes</taxon>
        <taxon>Furnariidae</taxon>
        <taxon>Sclerurus</taxon>
    </lineage>
</organism>
<dbReference type="Proteomes" id="UP000588334">
    <property type="component" value="Unassembled WGS sequence"/>
</dbReference>
<comment type="subcellular location">
    <subcellularLocation>
        <location evidence="1">Membrane</location>
        <topology evidence="1">Single-pass type I membrane protein</topology>
    </subcellularLocation>
</comment>
<dbReference type="SUPFAM" id="SSF69179">
    <property type="entry name" value="Integrin domains"/>
    <property type="match status" value="2"/>
</dbReference>
<evidence type="ECO:0000256" key="3">
    <source>
        <dbReference type="ARBA" id="ARBA00023136"/>
    </source>
</evidence>
<protein>
    <submittedName>
        <fullName evidence="6">ITA10 protein</fullName>
    </submittedName>
</protein>
<dbReference type="InterPro" id="IPR032695">
    <property type="entry name" value="Integrin_dom_sf"/>
</dbReference>
<feature type="region of interest" description="Disordered" evidence="5">
    <location>
        <begin position="56"/>
        <end position="88"/>
    </location>
</feature>
<sequence>RQSPHVLRKGRRRMLVQVELENREENAYNASLWLRLPGNLHFSSLVLQVRPWGSPNPRRASLGVPKSMRSLPGGPRIPEEPPQAPIPGGTWGSIATCTLHPPSEGTRVATVPPEDLQHVDRLDCPTARCERLSCRLARLRRGAGVSVRLLRTLHSGFFSAVR</sequence>
<comment type="caution">
    <text evidence="6">The sequence shown here is derived from an EMBL/GenBank/DDBJ whole genome shotgun (WGS) entry which is preliminary data.</text>
</comment>
<dbReference type="GO" id="GO:0007229">
    <property type="term" value="P:integrin-mediated signaling pathway"/>
    <property type="evidence" value="ECO:0007669"/>
    <property type="project" value="UniProtKB-KW"/>
</dbReference>
<feature type="non-terminal residue" evidence="6">
    <location>
        <position position="1"/>
    </location>
</feature>
<dbReference type="EMBL" id="VWZF01002119">
    <property type="protein sequence ID" value="NXF74265.1"/>
    <property type="molecule type" value="Genomic_DNA"/>
</dbReference>
<accession>A0A7K8W6E8</accession>
<evidence type="ECO:0000313" key="6">
    <source>
        <dbReference type="EMBL" id="NXF74265.1"/>
    </source>
</evidence>
<keyword evidence="2" id="KW-0401">Integrin</keyword>